<comment type="caution">
    <text evidence="2">The sequence shown here is derived from an EMBL/GenBank/DDBJ whole genome shotgun (WGS) entry which is preliminary data.</text>
</comment>
<proteinExistence type="predicted"/>
<keyword evidence="3" id="KW-1185">Reference proteome</keyword>
<protein>
    <submittedName>
        <fullName evidence="2">Uncharacterized protein</fullName>
    </submittedName>
</protein>
<keyword evidence="1" id="KW-0472">Membrane</keyword>
<dbReference type="RefSeq" id="WP_195388283.1">
    <property type="nucleotide sequence ID" value="NZ_JAOQJZ010000009.1"/>
</dbReference>
<feature type="transmembrane region" description="Helical" evidence="1">
    <location>
        <begin position="84"/>
        <end position="105"/>
    </location>
</feature>
<reference evidence="2 3" key="1">
    <citation type="journal article" date="2021" name="ISME Commun">
        <title>Automated analysis of genomic sequences facilitates high-throughput and comprehensive description of bacteria.</title>
        <authorList>
            <person name="Hitch T.C.A."/>
        </authorList>
    </citation>
    <scope>NUCLEOTIDE SEQUENCE [LARGE SCALE GENOMIC DNA]</scope>
    <source>
        <strain evidence="2 3">Sanger_31</strain>
    </source>
</reference>
<feature type="transmembrane region" description="Helical" evidence="1">
    <location>
        <begin position="40"/>
        <end position="63"/>
    </location>
</feature>
<dbReference type="EMBL" id="JAOQJZ010000009">
    <property type="protein sequence ID" value="MCU6706175.1"/>
    <property type="molecule type" value="Genomic_DNA"/>
</dbReference>
<gene>
    <name evidence="2" type="ORF">OCV57_09600</name>
</gene>
<sequence length="182" mass="20707">MEKYNKQKAILTALLKWVETEFFGIFVFLFFIAVAKPFGALANIIFGLTGLLTVVCLMADFGLKQGEEARNKVTFHGEKDCPNYGFTLGLIASIPCYITMILLMISKFSGSFNFMPAYKLLDACFYPLIDWAAHSADVKNMSPFVFIMTAIFPLLYPFATWIGFKISYKQIDVKERVVYKHK</sequence>
<feature type="transmembrane region" description="Helical" evidence="1">
    <location>
        <begin position="12"/>
        <end position="34"/>
    </location>
</feature>
<accession>A0AAE3IHP1</accession>
<evidence type="ECO:0000256" key="1">
    <source>
        <dbReference type="SAM" id="Phobius"/>
    </source>
</evidence>
<organism evidence="2 3">
    <name type="scientific">Hominimerdicola aceti</name>
    <dbReference type="NCBI Taxonomy" id="2981726"/>
    <lineage>
        <taxon>Bacteria</taxon>
        <taxon>Bacillati</taxon>
        <taxon>Bacillota</taxon>
        <taxon>Clostridia</taxon>
        <taxon>Eubacteriales</taxon>
        <taxon>Oscillospiraceae</taxon>
        <taxon>Hominimerdicola</taxon>
    </lineage>
</organism>
<dbReference type="AlphaFoldDB" id="A0AAE3IHP1"/>
<feature type="transmembrane region" description="Helical" evidence="1">
    <location>
        <begin position="144"/>
        <end position="164"/>
    </location>
</feature>
<keyword evidence="1" id="KW-0812">Transmembrane</keyword>
<keyword evidence="1" id="KW-1133">Transmembrane helix</keyword>
<dbReference type="Proteomes" id="UP001208131">
    <property type="component" value="Unassembled WGS sequence"/>
</dbReference>
<name>A0AAE3IHP1_9FIRM</name>
<evidence type="ECO:0000313" key="3">
    <source>
        <dbReference type="Proteomes" id="UP001208131"/>
    </source>
</evidence>
<evidence type="ECO:0000313" key="2">
    <source>
        <dbReference type="EMBL" id="MCU6706175.1"/>
    </source>
</evidence>